<dbReference type="GeneID" id="93736134"/>
<evidence type="ECO:0000259" key="3">
    <source>
        <dbReference type="Pfam" id="PF19295"/>
    </source>
</evidence>
<comment type="similarity">
    <text evidence="1">Belongs to the iron-sulfur cluster assembly SufBD family.</text>
</comment>
<proteinExistence type="inferred from homology"/>
<dbReference type="NCBIfam" id="TIGR01980">
    <property type="entry name" value="sufB"/>
    <property type="match status" value="1"/>
</dbReference>
<dbReference type="Pfam" id="PF01458">
    <property type="entry name" value="SUFBD_core"/>
    <property type="match status" value="1"/>
</dbReference>
<feature type="domain" description="SUF system FeS cluster assembly SufBD core" evidence="2">
    <location>
        <begin position="228"/>
        <end position="469"/>
    </location>
</feature>
<dbReference type="InterPro" id="IPR037284">
    <property type="entry name" value="SUF_FeS_clus_asmbl_SufBD_sf"/>
</dbReference>
<dbReference type="InterPro" id="IPR010231">
    <property type="entry name" value="SUF_FeS_clus_asmbl_SufB"/>
</dbReference>
<dbReference type="PANTHER" id="PTHR30508">
    <property type="entry name" value="FES CLUSTER ASSEMBLY PROTEIN SUF"/>
    <property type="match status" value="1"/>
</dbReference>
<name>A0A7D5SFX4_9GAMM</name>
<dbReference type="Pfam" id="PF19295">
    <property type="entry name" value="SufBD_N"/>
    <property type="match status" value="1"/>
</dbReference>
<dbReference type="EMBL" id="CP050855">
    <property type="protein sequence ID" value="QLH62632.1"/>
    <property type="molecule type" value="Genomic_DNA"/>
</dbReference>
<feature type="domain" description="SUF system FeS cluster assembly SufBD N-terminal" evidence="3">
    <location>
        <begin position="159"/>
        <end position="220"/>
    </location>
</feature>
<evidence type="ECO:0000259" key="2">
    <source>
        <dbReference type="Pfam" id="PF01458"/>
    </source>
</evidence>
<dbReference type="PANTHER" id="PTHR30508:SF1">
    <property type="entry name" value="UPF0051 PROTEIN ABCI8, CHLOROPLASTIC-RELATED"/>
    <property type="match status" value="1"/>
</dbReference>
<evidence type="ECO:0000256" key="1">
    <source>
        <dbReference type="ARBA" id="ARBA00043967"/>
    </source>
</evidence>
<accession>A0A7D5SFX4</accession>
<dbReference type="InterPro" id="IPR000825">
    <property type="entry name" value="SUF_FeS_clus_asmbl_SufBD_core"/>
</dbReference>
<dbReference type="AlphaFoldDB" id="A0A7D5SFX4"/>
<dbReference type="SUPFAM" id="SSF101960">
    <property type="entry name" value="Stabilizer of iron transporter SufD"/>
    <property type="match status" value="1"/>
</dbReference>
<dbReference type="InterPro" id="IPR055346">
    <property type="entry name" value="Fe-S_cluster_assembly_SufBD"/>
</dbReference>
<evidence type="ECO:0000313" key="4">
    <source>
        <dbReference type="EMBL" id="QLH62632.1"/>
    </source>
</evidence>
<dbReference type="NCBIfam" id="NF008773">
    <property type="entry name" value="PRK11814.1"/>
    <property type="match status" value="1"/>
</dbReference>
<dbReference type="Proteomes" id="UP000042738">
    <property type="component" value="Chromosome"/>
</dbReference>
<dbReference type="GO" id="GO:0016226">
    <property type="term" value="P:iron-sulfur cluster assembly"/>
    <property type="evidence" value="ECO:0007669"/>
    <property type="project" value="InterPro"/>
</dbReference>
<gene>
    <name evidence="4" type="primary">sufB</name>
    <name evidence="4" type="ORF">SYMBAF_06340</name>
</gene>
<organism evidence="4 5">
    <name type="scientific">Serratia symbiotica</name>
    <dbReference type="NCBI Taxonomy" id="138074"/>
    <lineage>
        <taxon>Bacteria</taxon>
        <taxon>Pseudomonadati</taxon>
        <taxon>Pseudomonadota</taxon>
        <taxon>Gammaproteobacteria</taxon>
        <taxon>Enterobacterales</taxon>
        <taxon>Yersiniaceae</taxon>
        <taxon>Serratia</taxon>
    </lineage>
</organism>
<dbReference type="InterPro" id="IPR045595">
    <property type="entry name" value="SufBD_N"/>
</dbReference>
<reference evidence="4 5" key="1">
    <citation type="journal article" date="2014" name="Genome Announc.">
        <title>Whole-Genome Sequence of Serratia symbiotica Strain CWBI-2.3T, a Free-Living Symbiont of the Black Bean Aphid Aphis fabae.</title>
        <authorList>
            <person name="Foray V."/>
            <person name="Grigorescu A.S."/>
            <person name="Sabri A."/>
            <person name="Haubruge E."/>
            <person name="Lognay G."/>
            <person name="Francis F."/>
            <person name="Fauconnier M.L."/>
            <person name="Hance T."/>
            <person name="Thonart P."/>
        </authorList>
    </citation>
    <scope>NUCLEOTIDE SEQUENCE [LARGE SCALE GENOMIC DNA]</scope>
    <source>
        <strain evidence="4">CWBI-2.3</strain>
    </source>
</reference>
<sequence length="498" mass="54841">MTRSNVEIPNEMQAWVSEGGYKEGFFTQLATDELAKGINEEVVRAISAKRNEPAWMLEFRLEAYRAWLQMKEPHWLKANYPRLNYQDYSYYSAPSCGSCDDVCAGQPGAEPPQNAVAEKDYLTHEVELAFNQLGVPVREGGEVAMDAIFDSVSVATTYREKLAESGVIFCSFGEAIQEYPELVRQYLGRVVPGNDNFFAALNAAVASDGTFVYVPKGVRCPMELSTYFRINAAKTGQFERTILIADEGSYVSYIEGCSAPVRDNYQLHAAVVEVILHKDAEVKYSTVQNWFSGGEKQGGILNFVTKRALCEGAGSKMSWTQSETGSAITWKYPSVILQGDNSIGEFFSVALTSGYQQADTGTKMIHIGNNTKSTIIAKGISAGHSENTYRGLVKILPGAENARNFTQCDSMLIGPHSGAHTFPYVETRNNSAQLEHEATTSKIGDDQLFYCRQRGISEDDAISMIVNGFCKDVFSELPLEFAAEAQELLAISLEHSVG</sequence>
<dbReference type="RefSeq" id="WP_040265903.1">
    <property type="nucleotide sequence ID" value="NZ_CAXKXZ010000007.1"/>
</dbReference>
<protein>
    <submittedName>
        <fullName evidence="4">Fe-S cluster assembly protein SufB</fullName>
    </submittedName>
</protein>
<evidence type="ECO:0000313" key="5">
    <source>
        <dbReference type="Proteomes" id="UP000042738"/>
    </source>
</evidence>